<gene>
    <name evidence="1" type="primary">RvY_17030-1</name>
    <name evidence="1" type="synonym">RvY_17030.1</name>
    <name evidence="1" type="ORF">RvY_17030</name>
</gene>
<sequence>MLAVSTKESGAWLNALPASCVGNLLDDDSLRISVVPRLGAPICEPHTCRCSATVDVYGRHGLSCRYSGGRHSALTESLRRALVTCQSHAIPEPNVVLEDDTRKRPDGMTLVPWKQGTALVWDVTCVDTLCDSHVG</sequence>
<name>A0A1D1W0P9_RAMVA</name>
<protein>
    <submittedName>
        <fullName evidence="1">Uncharacterized protein</fullName>
    </submittedName>
</protein>
<dbReference type="AlphaFoldDB" id="A0A1D1W0P9"/>
<reference evidence="1 2" key="1">
    <citation type="journal article" date="2016" name="Nat. Commun.">
        <title>Extremotolerant tardigrade genome and improved radiotolerance of human cultured cells by tardigrade-unique protein.</title>
        <authorList>
            <person name="Hashimoto T."/>
            <person name="Horikawa D.D."/>
            <person name="Saito Y."/>
            <person name="Kuwahara H."/>
            <person name="Kozuka-Hata H."/>
            <person name="Shin-I T."/>
            <person name="Minakuchi Y."/>
            <person name="Ohishi K."/>
            <person name="Motoyama A."/>
            <person name="Aizu T."/>
            <person name="Enomoto A."/>
            <person name="Kondo K."/>
            <person name="Tanaka S."/>
            <person name="Hara Y."/>
            <person name="Koshikawa S."/>
            <person name="Sagara H."/>
            <person name="Miura T."/>
            <person name="Yokobori S."/>
            <person name="Miyagawa K."/>
            <person name="Suzuki Y."/>
            <person name="Kubo T."/>
            <person name="Oyama M."/>
            <person name="Kohara Y."/>
            <person name="Fujiyama A."/>
            <person name="Arakawa K."/>
            <person name="Katayama T."/>
            <person name="Toyoda A."/>
            <person name="Kunieda T."/>
        </authorList>
    </citation>
    <scope>NUCLEOTIDE SEQUENCE [LARGE SCALE GENOMIC DNA]</scope>
    <source>
        <strain evidence="1 2">YOKOZUNA-1</strain>
    </source>
</reference>
<organism evidence="1 2">
    <name type="scientific">Ramazzottius varieornatus</name>
    <name type="common">Water bear</name>
    <name type="synonym">Tardigrade</name>
    <dbReference type="NCBI Taxonomy" id="947166"/>
    <lineage>
        <taxon>Eukaryota</taxon>
        <taxon>Metazoa</taxon>
        <taxon>Ecdysozoa</taxon>
        <taxon>Tardigrada</taxon>
        <taxon>Eutardigrada</taxon>
        <taxon>Parachela</taxon>
        <taxon>Hypsibioidea</taxon>
        <taxon>Ramazzottiidae</taxon>
        <taxon>Ramazzottius</taxon>
    </lineage>
</organism>
<dbReference type="Proteomes" id="UP000186922">
    <property type="component" value="Unassembled WGS sequence"/>
</dbReference>
<evidence type="ECO:0000313" key="1">
    <source>
        <dbReference type="EMBL" id="GAV07155.1"/>
    </source>
</evidence>
<keyword evidence="2" id="KW-1185">Reference proteome</keyword>
<dbReference type="EMBL" id="BDGG01000014">
    <property type="protein sequence ID" value="GAV07155.1"/>
    <property type="molecule type" value="Genomic_DNA"/>
</dbReference>
<dbReference type="OrthoDB" id="2016582at2759"/>
<accession>A0A1D1W0P9</accession>
<comment type="caution">
    <text evidence="1">The sequence shown here is derived from an EMBL/GenBank/DDBJ whole genome shotgun (WGS) entry which is preliminary data.</text>
</comment>
<proteinExistence type="predicted"/>
<evidence type="ECO:0000313" key="2">
    <source>
        <dbReference type="Proteomes" id="UP000186922"/>
    </source>
</evidence>